<evidence type="ECO:0000313" key="3">
    <source>
        <dbReference type="EMBL" id="MBB5102442.1"/>
    </source>
</evidence>
<reference evidence="3 4" key="1">
    <citation type="submission" date="2020-08" db="EMBL/GenBank/DDBJ databases">
        <title>Genomic Encyclopedia of Type Strains, Phase III (KMG-III): the genomes of soil and plant-associated and newly described type strains.</title>
        <authorList>
            <person name="Whitman W."/>
        </authorList>
    </citation>
    <scope>NUCLEOTIDE SEQUENCE [LARGE SCALE GENOMIC DNA]</scope>
    <source>
        <strain evidence="3 4">CECT 3146</strain>
    </source>
</reference>
<feature type="region of interest" description="Disordered" evidence="1">
    <location>
        <begin position="24"/>
        <end position="49"/>
    </location>
</feature>
<dbReference type="OrthoDB" id="4336337at2"/>
<evidence type="ECO:0000313" key="4">
    <source>
        <dbReference type="Proteomes" id="UP000549009"/>
    </source>
</evidence>
<dbReference type="PROSITE" id="PS51318">
    <property type="entry name" value="TAT"/>
    <property type="match status" value="1"/>
</dbReference>
<sequence>MSGVSRRSLLGYSGSAAAGAVLASAGTAQADDDKGAKAPETAERTQTAAVAFPPGTEFSGRVQHGTGYAELNLTFKVKTEESPAQYDISPEEIAEALNEVAAKRGWPRITFYGTPPKAPLN</sequence>
<evidence type="ECO:0008006" key="5">
    <source>
        <dbReference type="Google" id="ProtNLM"/>
    </source>
</evidence>
<evidence type="ECO:0000256" key="1">
    <source>
        <dbReference type="SAM" id="MobiDB-lite"/>
    </source>
</evidence>
<feature type="signal peptide" evidence="2">
    <location>
        <begin position="1"/>
        <end position="30"/>
    </location>
</feature>
<gene>
    <name evidence="3" type="ORF">FHS40_001495</name>
</gene>
<dbReference type="Proteomes" id="UP000549009">
    <property type="component" value="Unassembled WGS sequence"/>
</dbReference>
<dbReference type="InterPro" id="IPR006311">
    <property type="entry name" value="TAT_signal"/>
</dbReference>
<organism evidence="3 4">
    <name type="scientific">Streptomyces spectabilis</name>
    <dbReference type="NCBI Taxonomy" id="68270"/>
    <lineage>
        <taxon>Bacteria</taxon>
        <taxon>Bacillati</taxon>
        <taxon>Actinomycetota</taxon>
        <taxon>Actinomycetes</taxon>
        <taxon>Kitasatosporales</taxon>
        <taxon>Streptomycetaceae</taxon>
        <taxon>Streptomyces</taxon>
    </lineage>
</organism>
<feature type="chain" id="PRO_5031447166" description="Twin-arginine translocation signal domain-containing protein" evidence="2">
    <location>
        <begin position="31"/>
        <end position="121"/>
    </location>
</feature>
<keyword evidence="4" id="KW-1185">Reference proteome</keyword>
<dbReference type="AlphaFoldDB" id="A0A7W8ASB6"/>
<dbReference type="RefSeq" id="WP_150515042.1">
    <property type="nucleotide sequence ID" value="NZ_BMSQ01000010.1"/>
</dbReference>
<evidence type="ECO:0000256" key="2">
    <source>
        <dbReference type="SAM" id="SignalP"/>
    </source>
</evidence>
<dbReference type="EMBL" id="JACHJD010000002">
    <property type="protein sequence ID" value="MBB5102442.1"/>
    <property type="molecule type" value="Genomic_DNA"/>
</dbReference>
<feature type="compositionally biased region" description="Basic and acidic residues" evidence="1">
    <location>
        <begin position="31"/>
        <end position="43"/>
    </location>
</feature>
<name>A0A7W8ASB6_STRST</name>
<proteinExistence type="predicted"/>
<accession>A0A7W8ASB6</accession>
<comment type="caution">
    <text evidence="3">The sequence shown here is derived from an EMBL/GenBank/DDBJ whole genome shotgun (WGS) entry which is preliminary data.</text>
</comment>
<protein>
    <recommendedName>
        <fullName evidence="5">Twin-arginine translocation signal domain-containing protein</fullName>
    </recommendedName>
</protein>
<keyword evidence="2" id="KW-0732">Signal</keyword>